<protein>
    <submittedName>
        <fullName evidence="2">Uncharacterized protein</fullName>
    </submittedName>
</protein>
<dbReference type="EMBL" id="VSRR010030957">
    <property type="protein sequence ID" value="MPC70336.1"/>
    <property type="molecule type" value="Genomic_DNA"/>
</dbReference>
<proteinExistence type="predicted"/>
<feature type="compositionally biased region" description="Low complexity" evidence="1">
    <location>
        <begin position="38"/>
        <end position="55"/>
    </location>
</feature>
<dbReference type="AlphaFoldDB" id="A0A5B7HK54"/>
<keyword evidence="3" id="KW-1185">Reference proteome</keyword>
<comment type="caution">
    <text evidence="2">The sequence shown here is derived from an EMBL/GenBank/DDBJ whole genome shotgun (WGS) entry which is preliminary data.</text>
</comment>
<name>A0A5B7HK54_PORTR</name>
<feature type="region of interest" description="Disordered" evidence="1">
    <location>
        <begin position="1"/>
        <end position="63"/>
    </location>
</feature>
<evidence type="ECO:0000313" key="3">
    <source>
        <dbReference type="Proteomes" id="UP000324222"/>
    </source>
</evidence>
<reference evidence="2 3" key="1">
    <citation type="submission" date="2019-05" db="EMBL/GenBank/DDBJ databases">
        <title>Another draft genome of Portunus trituberculatus and its Hox gene families provides insights of decapod evolution.</title>
        <authorList>
            <person name="Jeong J.-H."/>
            <person name="Song I."/>
            <person name="Kim S."/>
            <person name="Choi T."/>
            <person name="Kim D."/>
            <person name="Ryu S."/>
            <person name="Kim W."/>
        </authorList>
    </citation>
    <scope>NUCLEOTIDE SEQUENCE [LARGE SCALE GENOMIC DNA]</scope>
    <source>
        <tissue evidence="2">Muscle</tissue>
    </source>
</reference>
<organism evidence="2 3">
    <name type="scientific">Portunus trituberculatus</name>
    <name type="common">Swimming crab</name>
    <name type="synonym">Neptunus trituberculatus</name>
    <dbReference type="NCBI Taxonomy" id="210409"/>
    <lineage>
        <taxon>Eukaryota</taxon>
        <taxon>Metazoa</taxon>
        <taxon>Ecdysozoa</taxon>
        <taxon>Arthropoda</taxon>
        <taxon>Crustacea</taxon>
        <taxon>Multicrustacea</taxon>
        <taxon>Malacostraca</taxon>
        <taxon>Eumalacostraca</taxon>
        <taxon>Eucarida</taxon>
        <taxon>Decapoda</taxon>
        <taxon>Pleocyemata</taxon>
        <taxon>Brachyura</taxon>
        <taxon>Eubrachyura</taxon>
        <taxon>Portunoidea</taxon>
        <taxon>Portunidae</taxon>
        <taxon>Portuninae</taxon>
        <taxon>Portunus</taxon>
    </lineage>
</organism>
<sequence length="63" mass="7060">MPRQHTPTPHPRFPHLTPSSSHLTSQPFDKYLEYSFRSPPTSHPLSTSPLSLSLSRAPSFTST</sequence>
<feature type="compositionally biased region" description="Polar residues" evidence="1">
    <location>
        <begin position="17"/>
        <end position="27"/>
    </location>
</feature>
<dbReference type="Proteomes" id="UP000324222">
    <property type="component" value="Unassembled WGS sequence"/>
</dbReference>
<evidence type="ECO:0000256" key="1">
    <source>
        <dbReference type="SAM" id="MobiDB-lite"/>
    </source>
</evidence>
<evidence type="ECO:0000313" key="2">
    <source>
        <dbReference type="EMBL" id="MPC70336.1"/>
    </source>
</evidence>
<gene>
    <name evidence="2" type="ORF">E2C01_064580</name>
</gene>
<accession>A0A5B7HK54</accession>